<keyword evidence="6 10" id="KW-0418">Kinase</keyword>
<dbReference type="InterPro" id="IPR036393">
    <property type="entry name" value="AceGlu_kinase-like_sf"/>
</dbReference>
<dbReference type="EMBL" id="MU069957">
    <property type="protein sequence ID" value="KAF5831323.1"/>
    <property type="molecule type" value="Genomic_DNA"/>
</dbReference>
<evidence type="ECO:0000256" key="1">
    <source>
        <dbReference type="ARBA" id="ARBA00022490"/>
    </source>
</evidence>
<dbReference type="InterPro" id="IPR036974">
    <property type="entry name" value="PUA_sf"/>
</dbReference>
<reference evidence="10" key="1">
    <citation type="submission" date="2017-08" db="EMBL/GenBank/DDBJ databases">
        <authorList>
            <person name="Polle J.E."/>
            <person name="Barry K."/>
            <person name="Cushman J."/>
            <person name="Schmutz J."/>
            <person name="Tran D."/>
            <person name="Hathwaick L.T."/>
            <person name="Yim W.C."/>
            <person name="Jenkins J."/>
            <person name="Mckie-Krisberg Z.M."/>
            <person name="Prochnik S."/>
            <person name="Lindquist E."/>
            <person name="Dockter R.B."/>
            <person name="Adam C."/>
            <person name="Molina H."/>
            <person name="Bunkerborg J."/>
            <person name="Jin E."/>
            <person name="Buchheim M."/>
            <person name="Magnuson J."/>
        </authorList>
    </citation>
    <scope>NUCLEOTIDE SEQUENCE</scope>
    <source>
        <strain evidence="10">CCAP 19/18</strain>
    </source>
</reference>
<protein>
    <submittedName>
        <fullName evidence="10">Aspartate/glutamate/uridylate kinase</fullName>
    </submittedName>
</protein>
<accession>A0ABQ7G9P1</accession>
<name>A0ABQ7G9P1_DUNSA</name>
<evidence type="ECO:0000256" key="6">
    <source>
        <dbReference type="ARBA" id="ARBA00022777"/>
    </source>
</evidence>
<evidence type="ECO:0000256" key="4">
    <source>
        <dbReference type="ARBA" id="ARBA00022679"/>
    </source>
</evidence>
<dbReference type="PROSITE" id="PS00902">
    <property type="entry name" value="GLUTAMATE_5_KINASE"/>
    <property type="match status" value="1"/>
</dbReference>
<dbReference type="SMART" id="SM00359">
    <property type="entry name" value="PUA"/>
    <property type="match status" value="1"/>
</dbReference>
<sequence length="266" mass="29347">MRFYDDFLSSLGLVCAQVLLTLDNLSDREQFLNARNTFAELLTYNVVPIVNENDTVAVRELRFGDNDTLSAQVATLVEADWLFLMTDVDCLYTANPKDDPNAQPISDVEDFAHLNADTKTKGTQWGTGGMATKLTAGRIAVAAGCTMAGRGQKRWLLMVPLRGSLQLDVGAVRAVQMHKKSLFAAGIVRVDGDFAAHDAVSLLDEQGIEFGRGLVNYSADELERVKGKAAKEFERELGYNGPDEVVHRENLAMLTDPHCMHEEDEH</sequence>
<dbReference type="PANTHER" id="PTHR43654">
    <property type="entry name" value="GLUTAMATE 5-KINASE"/>
    <property type="match status" value="1"/>
</dbReference>
<evidence type="ECO:0000256" key="2">
    <source>
        <dbReference type="ARBA" id="ARBA00022605"/>
    </source>
</evidence>
<gene>
    <name evidence="10" type="ORF">DUNSADRAFT_13297</name>
</gene>
<evidence type="ECO:0000259" key="9">
    <source>
        <dbReference type="SMART" id="SM00359"/>
    </source>
</evidence>
<organism evidence="10 11">
    <name type="scientific">Dunaliella salina</name>
    <name type="common">Green alga</name>
    <name type="synonym">Protococcus salinus</name>
    <dbReference type="NCBI Taxonomy" id="3046"/>
    <lineage>
        <taxon>Eukaryota</taxon>
        <taxon>Viridiplantae</taxon>
        <taxon>Chlorophyta</taxon>
        <taxon>core chlorophytes</taxon>
        <taxon>Chlorophyceae</taxon>
        <taxon>CS clade</taxon>
        <taxon>Chlamydomonadales</taxon>
        <taxon>Dunaliellaceae</taxon>
        <taxon>Dunaliella</taxon>
    </lineage>
</organism>
<evidence type="ECO:0000313" key="10">
    <source>
        <dbReference type="EMBL" id="KAF5831323.1"/>
    </source>
</evidence>
<dbReference type="Pfam" id="PF01472">
    <property type="entry name" value="PUA"/>
    <property type="match status" value="1"/>
</dbReference>
<dbReference type="InterPro" id="IPR011529">
    <property type="entry name" value="Glu_5kinase"/>
</dbReference>
<comment type="caution">
    <text evidence="10">The sequence shown here is derived from an EMBL/GenBank/DDBJ whole genome shotgun (WGS) entry which is preliminary data.</text>
</comment>
<evidence type="ECO:0000256" key="7">
    <source>
        <dbReference type="ARBA" id="ARBA00022840"/>
    </source>
</evidence>
<dbReference type="NCBIfam" id="TIGR01027">
    <property type="entry name" value="proB"/>
    <property type="match status" value="1"/>
</dbReference>
<keyword evidence="5" id="KW-0547">Nucleotide-binding</keyword>
<keyword evidence="4" id="KW-0808">Transferase</keyword>
<dbReference type="PRINTS" id="PR00474">
    <property type="entry name" value="GLU5KINASE"/>
</dbReference>
<evidence type="ECO:0000313" key="11">
    <source>
        <dbReference type="Proteomes" id="UP000815325"/>
    </source>
</evidence>
<evidence type="ECO:0000256" key="3">
    <source>
        <dbReference type="ARBA" id="ARBA00022650"/>
    </source>
</evidence>
<dbReference type="Pfam" id="PF00696">
    <property type="entry name" value="AA_kinase"/>
    <property type="match status" value="1"/>
</dbReference>
<dbReference type="InterPro" id="IPR005715">
    <property type="entry name" value="Glu_5kinase/COase_Synthase"/>
</dbReference>
<keyword evidence="11" id="KW-1185">Reference proteome</keyword>
<keyword evidence="8" id="KW-0732">Signal</keyword>
<dbReference type="CDD" id="cd21157">
    <property type="entry name" value="PUA_G5K"/>
    <property type="match status" value="1"/>
</dbReference>
<keyword evidence="3" id="KW-0641">Proline biosynthesis</keyword>
<dbReference type="PROSITE" id="PS50890">
    <property type="entry name" value="PUA"/>
    <property type="match status" value="1"/>
</dbReference>
<feature type="signal peptide" evidence="8">
    <location>
        <begin position="1"/>
        <end position="16"/>
    </location>
</feature>
<dbReference type="PIRSF" id="PIRSF000729">
    <property type="entry name" value="GK"/>
    <property type="match status" value="1"/>
</dbReference>
<proteinExistence type="predicted"/>
<dbReference type="Gene3D" id="2.30.130.10">
    <property type="entry name" value="PUA domain"/>
    <property type="match status" value="1"/>
</dbReference>
<evidence type="ECO:0000256" key="5">
    <source>
        <dbReference type="ARBA" id="ARBA00022741"/>
    </source>
</evidence>
<keyword evidence="2" id="KW-0028">Amino-acid biosynthesis</keyword>
<keyword evidence="1" id="KW-0963">Cytoplasm</keyword>
<dbReference type="InterPro" id="IPR015947">
    <property type="entry name" value="PUA-like_sf"/>
</dbReference>
<dbReference type="Proteomes" id="UP000815325">
    <property type="component" value="Unassembled WGS sequence"/>
</dbReference>
<dbReference type="InterPro" id="IPR001057">
    <property type="entry name" value="Glu/AcGlu_kinase"/>
</dbReference>
<dbReference type="SUPFAM" id="SSF53633">
    <property type="entry name" value="Carbamate kinase-like"/>
    <property type="match status" value="1"/>
</dbReference>
<dbReference type="InterPro" id="IPR019797">
    <property type="entry name" value="Glutamate_5-kinase_CS"/>
</dbReference>
<keyword evidence="7" id="KW-0067">ATP-binding</keyword>
<feature type="chain" id="PRO_5045871638" evidence="8">
    <location>
        <begin position="17"/>
        <end position="266"/>
    </location>
</feature>
<dbReference type="Gene3D" id="3.40.1160.10">
    <property type="entry name" value="Acetylglutamate kinase-like"/>
    <property type="match status" value="1"/>
</dbReference>
<dbReference type="InterPro" id="IPR001048">
    <property type="entry name" value="Asp/Glu/Uridylate_kinase"/>
</dbReference>
<dbReference type="InterPro" id="IPR002478">
    <property type="entry name" value="PUA"/>
</dbReference>
<evidence type="ECO:0000256" key="8">
    <source>
        <dbReference type="SAM" id="SignalP"/>
    </source>
</evidence>
<dbReference type="PANTHER" id="PTHR43654:SF3">
    <property type="entry name" value="GLUTAMATE 5-KINASE"/>
    <property type="match status" value="1"/>
</dbReference>
<dbReference type="GO" id="GO:0016301">
    <property type="term" value="F:kinase activity"/>
    <property type="evidence" value="ECO:0007669"/>
    <property type="project" value="UniProtKB-KW"/>
</dbReference>
<dbReference type="SUPFAM" id="SSF88697">
    <property type="entry name" value="PUA domain-like"/>
    <property type="match status" value="1"/>
</dbReference>
<feature type="domain" description="PUA" evidence="9">
    <location>
        <begin position="163"/>
        <end position="246"/>
    </location>
</feature>